<organism evidence="2 3">
    <name type="scientific">Paenibacillus zeisoli</name>
    <dbReference type="NCBI Taxonomy" id="2496267"/>
    <lineage>
        <taxon>Bacteria</taxon>
        <taxon>Bacillati</taxon>
        <taxon>Bacillota</taxon>
        <taxon>Bacilli</taxon>
        <taxon>Bacillales</taxon>
        <taxon>Paenibacillaceae</taxon>
        <taxon>Paenibacillus</taxon>
    </lineage>
</organism>
<evidence type="ECO:0000313" key="3">
    <source>
        <dbReference type="Proteomes" id="UP000272464"/>
    </source>
</evidence>
<dbReference type="PANTHER" id="PTHR37804">
    <property type="entry name" value="CDAA REGULATORY PROTEIN CDAR"/>
    <property type="match status" value="1"/>
</dbReference>
<accession>A0A3S1D7C6</accession>
<evidence type="ECO:0008006" key="4">
    <source>
        <dbReference type="Google" id="ProtNLM"/>
    </source>
</evidence>
<evidence type="ECO:0000313" key="2">
    <source>
        <dbReference type="EMBL" id="RUT29028.1"/>
    </source>
</evidence>
<keyword evidence="3" id="KW-1185">Reference proteome</keyword>
<reference evidence="2 3" key="1">
    <citation type="submission" date="2018-12" db="EMBL/GenBank/DDBJ databases">
        <authorList>
            <person name="Sun L."/>
            <person name="Chen Z."/>
        </authorList>
    </citation>
    <scope>NUCLEOTIDE SEQUENCE [LARGE SCALE GENOMIC DNA]</scope>
    <source>
        <strain evidence="2 3">3-5-3</strain>
    </source>
</reference>
<dbReference type="RefSeq" id="WP_127200376.1">
    <property type="nucleotide sequence ID" value="NZ_RZNX01000008.1"/>
</dbReference>
<dbReference type="Gene3D" id="2.170.120.30">
    <property type="match status" value="2"/>
</dbReference>
<dbReference type="PANTHER" id="PTHR37804:SF1">
    <property type="entry name" value="CDAA REGULATORY PROTEIN CDAR"/>
    <property type="match status" value="1"/>
</dbReference>
<dbReference type="Gene3D" id="2.170.120.40">
    <property type="entry name" value="YbbR-like domain"/>
    <property type="match status" value="2"/>
</dbReference>
<sequence length="458" mass="48553">MDKWFNNNAIAKILALCISILLWAMVHIDSSTPATSGSSVDTKTINDVKVEVVGFDDKAYVLMDMDPKVVSLEVKGKRPNITSVFTDYRVKLNLENVGPGTTMVPLTVELPYGVELVSKNPSSAKVTIEAKQTKTYSASVVLKGVPDGGLQMGTPIVENDGKVSVTLPESELKRVHKVEGTLDVSGAQDSVDGKSVKLKAYDKNGREIPDAEISPSSIRVDVPMNKLYKTVPIEIKQTGKLPQGYALSEVKADVEGVAVYGSKDVLEGIDSYSLTVDLSRFKGPAPTEYSLDLTPPEGSEKIEPSSVKVVVKAAPLGEKTVNDIPVTIKNQSEKTTVKILSPANAKMSLTVQGSDEVLKSIQAEDFAISVDVSGLGQGIHTVTPTITLPKFVSLARSGDLKVEIEVKNSAKPVTSTPSDTSTEGNNGQNVNSETDSGTGGEGSSGVSGMNSEQTGKEP</sequence>
<dbReference type="Proteomes" id="UP000272464">
    <property type="component" value="Unassembled WGS sequence"/>
</dbReference>
<protein>
    <recommendedName>
        <fullName evidence="4">YbbR-like domain-containing protein</fullName>
    </recommendedName>
</protein>
<dbReference type="OrthoDB" id="1013291at2"/>
<dbReference type="EMBL" id="RZNX01000008">
    <property type="protein sequence ID" value="RUT29028.1"/>
    <property type="molecule type" value="Genomic_DNA"/>
</dbReference>
<dbReference type="InterPro" id="IPR053154">
    <property type="entry name" value="c-di-AMP_regulator"/>
</dbReference>
<feature type="compositionally biased region" description="Polar residues" evidence="1">
    <location>
        <begin position="411"/>
        <end position="431"/>
    </location>
</feature>
<name>A0A3S1D7C6_9BACL</name>
<dbReference type="AlphaFoldDB" id="A0A3S1D7C6"/>
<dbReference type="InterPro" id="IPR012505">
    <property type="entry name" value="YbbR"/>
</dbReference>
<gene>
    <name evidence="2" type="ORF">EJP77_16655</name>
</gene>
<evidence type="ECO:0000256" key="1">
    <source>
        <dbReference type="SAM" id="MobiDB-lite"/>
    </source>
</evidence>
<feature type="region of interest" description="Disordered" evidence="1">
    <location>
        <begin position="410"/>
        <end position="458"/>
    </location>
</feature>
<dbReference type="Pfam" id="PF07949">
    <property type="entry name" value="YbbR"/>
    <property type="match status" value="2"/>
</dbReference>
<comment type="caution">
    <text evidence="2">The sequence shown here is derived from an EMBL/GenBank/DDBJ whole genome shotgun (WGS) entry which is preliminary data.</text>
</comment>
<proteinExistence type="predicted"/>